<accession>A0A7R9KR82</accession>
<sequence>MDDFQCKQKANKSLNDRHRQRVNQLNDAIPKKPKNKTKKTSMNAKVFHELHKNRLKYKLIKDLMVNKDCKDGKQTHVSHKQSVFTDKDFRDFALNYK</sequence>
<evidence type="ECO:0000313" key="2">
    <source>
        <dbReference type="EMBL" id="CAD7626797.1"/>
    </source>
</evidence>
<name>A0A7R9KR82_9ACAR</name>
<evidence type="ECO:0000256" key="1">
    <source>
        <dbReference type="SAM" id="MobiDB-lite"/>
    </source>
</evidence>
<dbReference type="Proteomes" id="UP000759131">
    <property type="component" value="Unassembled WGS sequence"/>
</dbReference>
<feature type="region of interest" description="Disordered" evidence="1">
    <location>
        <begin position="1"/>
        <end position="41"/>
    </location>
</feature>
<dbReference type="EMBL" id="OC858744">
    <property type="protein sequence ID" value="CAD7626797.1"/>
    <property type="molecule type" value="Genomic_DNA"/>
</dbReference>
<organism evidence="2">
    <name type="scientific">Medioppia subpectinata</name>
    <dbReference type="NCBI Taxonomy" id="1979941"/>
    <lineage>
        <taxon>Eukaryota</taxon>
        <taxon>Metazoa</taxon>
        <taxon>Ecdysozoa</taxon>
        <taxon>Arthropoda</taxon>
        <taxon>Chelicerata</taxon>
        <taxon>Arachnida</taxon>
        <taxon>Acari</taxon>
        <taxon>Acariformes</taxon>
        <taxon>Sarcoptiformes</taxon>
        <taxon>Oribatida</taxon>
        <taxon>Brachypylina</taxon>
        <taxon>Oppioidea</taxon>
        <taxon>Oppiidae</taxon>
        <taxon>Medioppia</taxon>
    </lineage>
</organism>
<evidence type="ECO:0000313" key="3">
    <source>
        <dbReference type="Proteomes" id="UP000759131"/>
    </source>
</evidence>
<keyword evidence="3" id="KW-1185">Reference proteome</keyword>
<proteinExistence type="predicted"/>
<gene>
    <name evidence="2" type="ORF">OSB1V03_LOCUS7229</name>
</gene>
<protein>
    <submittedName>
        <fullName evidence="2">Uncharacterized protein</fullName>
    </submittedName>
</protein>
<dbReference type="EMBL" id="CAJPIZ010004169">
    <property type="protein sequence ID" value="CAG2107227.1"/>
    <property type="molecule type" value="Genomic_DNA"/>
</dbReference>
<dbReference type="AlphaFoldDB" id="A0A7R9KR82"/>
<dbReference type="OrthoDB" id="10509784at2759"/>
<reference evidence="2" key="1">
    <citation type="submission" date="2020-11" db="EMBL/GenBank/DDBJ databases">
        <authorList>
            <person name="Tran Van P."/>
        </authorList>
    </citation>
    <scope>NUCLEOTIDE SEQUENCE</scope>
</reference>